<evidence type="ECO:0000256" key="1">
    <source>
        <dbReference type="SAM" id="SignalP"/>
    </source>
</evidence>
<dbReference type="Proteomes" id="UP001232001">
    <property type="component" value="Chromosome"/>
</dbReference>
<proteinExistence type="predicted"/>
<evidence type="ECO:0000313" key="2">
    <source>
        <dbReference type="EMBL" id="WGH74066.1"/>
    </source>
</evidence>
<keyword evidence="3" id="KW-1185">Reference proteome</keyword>
<feature type="chain" id="PRO_5046644559" evidence="1">
    <location>
        <begin position="19"/>
        <end position="218"/>
    </location>
</feature>
<organism evidence="2 3">
    <name type="scientific">Tenacibaculum tangerinum</name>
    <dbReference type="NCBI Taxonomy" id="3038772"/>
    <lineage>
        <taxon>Bacteria</taxon>
        <taxon>Pseudomonadati</taxon>
        <taxon>Bacteroidota</taxon>
        <taxon>Flavobacteriia</taxon>
        <taxon>Flavobacteriales</taxon>
        <taxon>Flavobacteriaceae</taxon>
        <taxon>Tenacibaculum</taxon>
    </lineage>
</organism>
<dbReference type="RefSeq" id="WP_279649947.1">
    <property type="nucleotide sequence ID" value="NZ_CP122539.1"/>
</dbReference>
<dbReference type="InterPro" id="IPR019619">
    <property type="entry name" value="DUF2490"/>
</dbReference>
<accession>A0ABY8KXU1</accession>
<gene>
    <name evidence="2" type="ORF">P8625_08015</name>
</gene>
<keyword evidence="1" id="KW-0732">Signal</keyword>
<protein>
    <submittedName>
        <fullName evidence="2">DUF2490 domain-containing protein</fullName>
    </submittedName>
</protein>
<reference evidence="2 3" key="1">
    <citation type="submission" date="2023-04" db="EMBL/GenBank/DDBJ databases">
        <title>Tenacibaculum tangerinum sp. nov., isolated from sea tidal flat of South Korea.</title>
        <authorList>
            <person name="Lee S.H."/>
            <person name="Kim J.-J."/>
        </authorList>
    </citation>
    <scope>NUCLEOTIDE SEQUENCE [LARGE SCALE GENOMIC DNA]</scope>
    <source>
        <strain evidence="2 3">GRR-S3-23</strain>
    </source>
</reference>
<sequence>MVKKTLVLLFFFTTFMVASQSTFVGGWLPKVNTSTKLSEKTKWVNSIEAREIIYNEDFQFTHSLVDVSSIFSFKTDLDQSVNVGYILRFKEGETIHRTLQHFNLVQNLNGIKLGHRLGFEQFFQSQVTPQYRTRYRATFQKALSGKKVDVKEWYVKLSNEYLYQFNKQDFEIRLAPYLGYQLSEKDKLEFGFDYRWGQVFDLIQNNSLWFRTTWYISL</sequence>
<dbReference type="EMBL" id="CP122539">
    <property type="protein sequence ID" value="WGH74066.1"/>
    <property type="molecule type" value="Genomic_DNA"/>
</dbReference>
<evidence type="ECO:0000313" key="3">
    <source>
        <dbReference type="Proteomes" id="UP001232001"/>
    </source>
</evidence>
<dbReference type="Pfam" id="PF10677">
    <property type="entry name" value="DUF2490"/>
    <property type="match status" value="1"/>
</dbReference>
<feature type="signal peptide" evidence="1">
    <location>
        <begin position="1"/>
        <end position="18"/>
    </location>
</feature>
<name>A0ABY8KXU1_9FLAO</name>